<dbReference type="EMBL" id="JBJKBG010000006">
    <property type="protein sequence ID" value="KAL3733049.1"/>
    <property type="molecule type" value="Genomic_DNA"/>
</dbReference>
<evidence type="ECO:0000256" key="1">
    <source>
        <dbReference type="SAM" id="SignalP"/>
    </source>
</evidence>
<feature type="chain" id="PRO_5044752414" description="Thionin-like protein 2" evidence="1">
    <location>
        <begin position="25"/>
        <end position="103"/>
    </location>
</feature>
<protein>
    <recommendedName>
        <fullName evidence="4">Thionin-like protein 2</fullName>
    </recommendedName>
</protein>
<dbReference type="AlphaFoldDB" id="A0ABD3K3Q7"/>
<evidence type="ECO:0000313" key="2">
    <source>
        <dbReference type="EMBL" id="KAL3733049.1"/>
    </source>
</evidence>
<accession>A0ABD3K3Q7</accession>
<dbReference type="Proteomes" id="UP001634007">
    <property type="component" value="Unassembled WGS sequence"/>
</dbReference>
<comment type="caution">
    <text evidence="2">The sequence shown here is derived from an EMBL/GenBank/DDBJ whole genome shotgun (WGS) entry which is preliminary data.</text>
</comment>
<keyword evidence="3" id="KW-1185">Reference proteome</keyword>
<gene>
    <name evidence="2" type="ORF">ACJRO7_022553</name>
</gene>
<reference evidence="2 3" key="1">
    <citation type="submission" date="2024-11" db="EMBL/GenBank/DDBJ databases">
        <title>Chromosome-level genome assembly of Eucalyptus globulus Labill. provides insights into its genome evolution.</title>
        <authorList>
            <person name="Li X."/>
        </authorList>
    </citation>
    <scope>NUCLEOTIDE SEQUENCE [LARGE SCALE GENOMIC DNA]</scope>
    <source>
        <strain evidence="2">CL2024</strain>
        <tissue evidence="2">Fresh tender leaves</tissue>
    </source>
</reference>
<feature type="signal peptide" evidence="1">
    <location>
        <begin position="1"/>
        <end position="24"/>
    </location>
</feature>
<evidence type="ECO:0008006" key="4">
    <source>
        <dbReference type="Google" id="ProtNLM"/>
    </source>
</evidence>
<organism evidence="2 3">
    <name type="scientific">Eucalyptus globulus</name>
    <name type="common">Tasmanian blue gum</name>
    <dbReference type="NCBI Taxonomy" id="34317"/>
    <lineage>
        <taxon>Eukaryota</taxon>
        <taxon>Viridiplantae</taxon>
        <taxon>Streptophyta</taxon>
        <taxon>Embryophyta</taxon>
        <taxon>Tracheophyta</taxon>
        <taxon>Spermatophyta</taxon>
        <taxon>Magnoliopsida</taxon>
        <taxon>eudicotyledons</taxon>
        <taxon>Gunneridae</taxon>
        <taxon>Pentapetalae</taxon>
        <taxon>rosids</taxon>
        <taxon>malvids</taxon>
        <taxon>Myrtales</taxon>
        <taxon>Myrtaceae</taxon>
        <taxon>Myrtoideae</taxon>
        <taxon>Eucalypteae</taxon>
        <taxon>Eucalyptus</taxon>
    </lineage>
</organism>
<name>A0ABD3K3Q7_EUCGL</name>
<proteinExistence type="predicted"/>
<evidence type="ECO:0000313" key="3">
    <source>
        <dbReference type="Proteomes" id="UP001634007"/>
    </source>
</evidence>
<keyword evidence="1" id="KW-0732">Signal</keyword>
<sequence>MIVKSFPTLMVLMLVAVMALEASAAETQVSTSCKVKCGLSCLGAPDPEVCYEACLIDCEASKVETLEGQCNLGCVLSKCFNSHLDSKKVKACVNSCTGGCKKF</sequence>